<dbReference type="EMBL" id="PZQS01000008">
    <property type="protein sequence ID" value="PVD26295.1"/>
    <property type="molecule type" value="Genomic_DNA"/>
</dbReference>
<reference evidence="2 3" key="1">
    <citation type="submission" date="2018-04" db="EMBL/GenBank/DDBJ databases">
        <title>The genome of golden apple snail Pomacea canaliculata provides insight into stress tolerance and invasive adaptation.</title>
        <authorList>
            <person name="Liu C."/>
            <person name="Liu B."/>
            <person name="Ren Y."/>
            <person name="Zhang Y."/>
            <person name="Wang H."/>
            <person name="Li S."/>
            <person name="Jiang F."/>
            <person name="Yin L."/>
            <person name="Zhang G."/>
            <person name="Qian W."/>
            <person name="Fan W."/>
        </authorList>
    </citation>
    <scope>NUCLEOTIDE SEQUENCE [LARGE SCALE GENOMIC DNA]</scope>
    <source>
        <strain evidence="2">SZHN2017</strain>
        <tissue evidence="2">Muscle</tissue>
    </source>
</reference>
<organism evidence="2 3">
    <name type="scientific">Pomacea canaliculata</name>
    <name type="common">Golden apple snail</name>
    <dbReference type="NCBI Taxonomy" id="400727"/>
    <lineage>
        <taxon>Eukaryota</taxon>
        <taxon>Metazoa</taxon>
        <taxon>Spiralia</taxon>
        <taxon>Lophotrochozoa</taxon>
        <taxon>Mollusca</taxon>
        <taxon>Gastropoda</taxon>
        <taxon>Caenogastropoda</taxon>
        <taxon>Architaenioglossa</taxon>
        <taxon>Ampullarioidea</taxon>
        <taxon>Ampullariidae</taxon>
        <taxon>Pomacea</taxon>
    </lineage>
</organism>
<keyword evidence="3" id="KW-1185">Reference proteome</keyword>
<feature type="compositionally biased region" description="Basic and acidic residues" evidence="1">
    <location>
        <begin position="158"/>
        <end position="177"/>
    </location>
</feature>
<feature type="compositionally biased region" description="Polar residues" evidence="1">
    <location>
        <begin position="178"/>
        <end position="194"/>
    </location>
</feature>
<dbReference type="Proteomes" id="UP000245119">
    <property type="component" value="Linkage Group LG8"/>
</dbReference>
<sequence length="258" mass="28758">MDLRGRFGTTVRTRAMAETSRPHRAVCPVNYRWTLDQSRPVHLRYAVWAGVCMREREGERKIISQHEGVHTHQPPALHFRQLLVRQQLKADQRPVANIYGDYLSTTSGNNMTSVKLSTESTVKDNRTNNSTIVVDQEQLINETLQELLSAPLFLPDNRTKALPDEKQGKHLNSDDGKVTNNTAKESLNATTDGSNIDVGNLTTTARIEVFKQTGSGESSGQSLPTPSIQPATKLECLMTDLAIKCPVLRARQTAVQER</sequence>
<dbReference type="AlphaFoldDB" id="A0A2T7NYP3"/>
<comment type="caution">
    <text evidence="2">The sequence shown here is derived from an EMBL/GenBank/DDBJ whole genome shotgun (WGS) entry which is preliminary data.</text>
</comment>
<name>A0A2T7NYP3_POMCA</name>
<evidence type="ECO:0000313" key="2">
    <source>
        <dbReference type="EMBL" id="PVD26295.1"/>
    </source>
</evidence>
<gene>
    <name evidence="2" type="ORF">C0Q70_13966</name>
</gene>
<protein>
    <submittedName>
        <fullName evidence="2">Uncharacterized protein</fullName>
    </submittedName>
</protein>
<feature type="region of interest" description="Disordered" evidence="1">
    <location>
        <begin position="158"/>
        <end position="198"/>
    </location>
</feature>
<accession>A0A2T7NYP3</accession>
<proteinExistence type="predicted"/>
<evidence type="ECO:0000256" key="1">
    <source>
        <dbReference type="SAM" id="MobiDB-lite"/>
    </source>
</evidence>
<evidence type="ECO:0000313" key="3">
    <source>
        <dbReference type="Proteomes" id="UP000245119"/>
    </source>
</evidence>